<evidence type="ECO:0000313" key="4">
    <source>
        <dbReference type="Proteomes" id="UP000230557"/>
    </source>
</evidence>
<gene>
    <name evidence="3" type="ORF">COT91_03215</name>
</gene>
<name>A0A2H0VDB7_9BACT</name>
<sequence length="161" mass="18695">MPKKRKQKIRVGWFTFSCCEDSTIIFTELLNDHWKEWKELFDFRHARVLKKNNVLDELDIAFIEGAVASPEHEKMAKEIRKVSKKVVAIGACAVQGMPSAQRNFFDEKQKEEIEFLISRFKALPKVLKLSDVVKVDVEVPGCPMNPEDFLRKVNLLVKEFV</sequence>
<dbReference type="Pfam" id="PF01058">
    <property type="entry name" value="Oxidored_q6"/>
    <property type="match status" value="1"/>
</dbReference>
<dbReference type="Proteomes" id="UP000230557">
    <property type="component" value="Unassembled WGS sequence"/>
</dbReference>
<reference evidence="4" key="1">
    <citation type="submission" date="2017-09" db="EMBL/GenBank/DDBJ databases">
        <title>Depth-based differentiation of microbial function through sediment-hosted aquifers and enrichment of novel symbionts in the deep terrestrial subsurface.</title>
        <authorList>
            <person name="Probst A.J."/>
            <person name="Ladd B."/>
            <person name="Jarett J.K."/>
            <person name="Geller-Mcgrath D.E."/>
            <person name="Sieber C.M.K."/>
            <person name="Emerson J.B."/>
            <person name="Anantharaman K."/>
            <person name="Thomas B.C."/>
            <person name="Malmstrom R."/>
            <person name="Stieglmeier M."/>
            <person name="Klingl A."/>
            <person name="Woyke T."/>
            <person name="Ryan C.M."/>
            <person name="Banfield J.F."/>
        </authorList>
    </citation>
    <scope>NUCLEOTIDE SEQUENCE [LARGE SCALE GENOMIC DNA]</scope>
</reference>
<evidence type="ECO:0000313" key="3">
    <source>
        <dbReference type="EMBL" id="PIR97087.1"/>
    </source>
</evidence>
<dbReference type="GO" id="GO:0051536">
    <property type="term" value="F:iron-sulfur cluster binding"/>
    <property type="evidence" value="ECO:0007669"/>
    <property type="project" value="InterPro"/>
</dbReference>
<dbReference type="InterPro" id="IPR051349">
    <property type="entry name" value="Hydrogenase_assoc-protein"/>
</dbReference>
<evidence type="ECO:0000259" key="2">
    <source>
        <dbReference type="Pfam" id="PF01058"/>
    </source>
</evidence>
<dbReference type="Gene3D" id="3.40.50.700">
    <property type="entry name" value="NADH:ubiquinone oxidoreductase-like, 20kDa subunit"/>
    <property type="match status" value="1"/>
</dbReference>
<proteinExistence type="predicted"/>
<dbReference type="GO" id="GO:0016491">
    <property type="term" value="F:oxidoreductase activity"/>
    <property type="evidence" value="ECO:0007669"/>
    <property type="project" value="UniProtKB-KW"/>
</dbReference>
<dbReference type="PANTHER" id="PTHR42845:SF1">
    <property type="entry name" value="HYDROGENASE SMALL SUBUNIT"/>
    <property type="match status" value="1"/>
</dbReference>
<dbReference type="PANTHER" id="PTHR42845">
    <property type="entry name" value="COENZYME F420-REDUCING HYDROGENASE, GAMMA SUBUNIT"/>
    <property type="match status" value="1"/>
</dbReference>
<dbReference type="SUPFAM" id="SSF56770">
    <property type="entry name" value="HydA/Nqo6-like"/>
    <property type="match status" value="1"/>
</dbReference>
<organism evidence="3 4">
    <name type="scientific">Candidatus Doudnabacteria bacterium CG10_big_fil_rev_8_21_14_0_10_41_10</name>
    <dbReference type="NCBI Taxonomy" id="1974551"/>
    <lineage>
        <taxon>Bacteria</taxon>
        <taxon>Candidatus Doudnaibacteriota</taxon>
    </lineage>
</organism>
<dbReference type="InterPro" id="IPR037024">
    <property type="entry name" value="NiFe_Hase_small_N_sf"/>
</dbReference>
<accession>A0A2H0VDB7</accession>
<feature type="domain" description="NADH:ubiquinone oxidoreductase-like 20kDa subunit" evidence="2">
    <location>
        <begin position="39"/>
        <end position="153"/>
    </location>
</feature>
<keyword evidence="1" id="KW-0560">Oxidoreductase</keyword>
<protein>
    <recommendedName>
        <fullName evidence="2">NADH:ubiquinone oxidoreductase-like 20kDa subunit domain-containing protein</fullName>
    </recommendedName>
</protein>
<comment type="caution">
    <text evidence="3">The sequence shown here is derived from an EMBL/GenBank/DDBJ whole genome shotgun (WGS) entry which is preliminary data.</text>
</comment>
<evidence type="ECO:0000256" key="1">
    <source>
        <dbReference type="ARBA" id="ARBA00023002"/>
    </source>
</evidence>
<dbReference type="AlphaFoldDB" id="A0A2H0VDB7"/>
<dbReference type="EMBL" id="PFAJ01000044">
    <property type="protein sequence ID" value="PIR97087.1"/>
    <property type="molecule type" value="Genomic_DNA"/>
</dbReference>
<dbReference type="InterPro" id="IPR006137">
    <property type="entry name" value="NADH_UbQ_OxRdtase-like_20kDa"/>
</dbReference>